<protein>
    <recommendedName>
        <fullName evidence="3 6">3-methyl-2-oxobutanoate hydroxymethyltransferase</fullName>
        <ecNumber evidence="3 6">2.1.2.11</ecNumber>
    </recommendedName>
</protein>
<dbReference type="FunFam" id="3.20.20.60:FF:000003">
    <property type="entry name" value="3-methyl-2-oxobutanoate hydroxymethyltransferase"/>
    <property type="match status" value="1"/>
</dbReference>
<organism evidence="7 8">
    <name type="scientific">Coniophora puteana (strain RWD-64-598)</name>
    <name type="common">Brown rot fungus</name>
    <dbReference type="NCBI Taxonomy" id="741705"/>
    <lineage>
        <taxon>Eukaryota</taxon>
        <taxon>Fungi</taxon>
        <taxon>Dikarya</taxon>
        <taxon>Basidiomycota</taxon>
        <taxon>Agaricomycotina</taxon>
        <taxon>Agaricomycetes</taxon>
        <taxon>Agaricomycetidae</taxon>
        <taxon>Boletales</taxon>
        <taxon>Coniophorineae</taxon>
        <taxon>Coniophoraceae</taxon>
        <taxon>Coniophora</taxon>
    </lineage>
</organism>
<evidence type="ECO:0000313" key="7">
    <source>
        <dbReference type="EMBL" id="EIW75578.1"/>
    </source>
</evidence>
<dbReference type="GO" id="GO:0003864">
    <property type="term" value="F:3-methyl-2-oxobutanoate hydroxymethyltransferase activity"/>
    <property type="evidence" value="ECO:0007669"/>
    <property type="project" value="UniProtKB-EC"/>
</dbReference>
<keyword evidence="6" id="KW-0566">Pantothenate biosynthesis</keyword>
<dbReference type="CDD" id="cd06557">
    <property type="entry name" value="KPHMT-like"/>
    <property type="match status" value="1"/>
</dbReference>
<comment type="similarity">
    <text evidence="2 6">Belongs to the PanB family.</text>
</comment>
<sequence>MTITIQSLNKRRAAGTPVTMMTAYDFLTARACDTHGVDMILCGDSLAQVCLGYDSTSRLTLDEMIHHCRAVARGASAPFLVGDLPFGSYFRGPNDTVAAAVRMLQEGHAEGVKMEGGIELVDSVRALTRIGIPVMAHVGLTPQRHTALSGYRVQGRTAQGAREILHAALALEDAGAFSIVLEAIPHELGAYITSRLKIPTIGIGAGPWTSGQVLVYDDVMATWLGHKAKFVRRFADVRGEVQKGITSFVDAVKDGSFPSMEEESYVWVLSGCVAGSEVRSKMEPLIWVSEKMTATR</sequence>
<dbReference type="GO" id="GO:0008168">
    <property type="term" value="F:methyltransferase activity"/>
    <property type="evidence" value="ECO:0007669"/>
    <property type="project" value="UniProtKB-KW"/>
</dbReference>
<gene>
    <name evidence="7" type="ORF">CONPUDRAFT_93346</name>
</gene>
<comment type="catalytic activity">
    <reaction evidence="5 6">
        <text>(6R)-5,10-methylene-5,6,7,8-tetrahydrofolate + 3-methyl-2-oxobutanoate + H2O = 2-dehydropantoate + (6S)-5,6,7,8-tetrahydrofolate</text>
        <dbReference type="Rhea" id="RHEA:11824"/>
        <dbReference type="ChEBI" id="CHEBI:11561"/>
        <dbReference type="ChEBI" id="CHEBI:11851"/>
        <dbReference type="ChEBI" id="CHEBI:15377"/>
        <dbReference type="ChEBI" id="CHEBI:15636"/>
        <dbReference type="ChEBI" id="CHEBI:57453"/>
        <dbReference type="EC" id="2.1.2.11"/>
    </reaction>
</comment>
<dbReference type="GO" id="GO:0000287">
    <property type="term" value="F:magnesium ion binding"/>
    <property type="evidence" value="ECO:0007669"/>
    <property type="project" value="TreeGrafter"/>
</dbReference>
<dbReference type="EC" id="2.1.2.11" evidence="3 6"/>
<dbReference type="InterPro" id="IPR015813">
    <property type="entry name" value="Pyrv/PenolPyrv_kinase-like_dom"/>
</dbReference>
<keyword evidence="7" id="KW-0489">Methyltransferase</keyword>
<dbReference type="NCBIfam" id="NF001452">
    <property type="entry name" value="PRK00311.1"/>
    <property type="match status" value="1"/>
</dbReference>
<name>A0A5M3M8L5_CONPW</name>
<evidence type="ECO:0000313" key="8">
    <source>
        <dbReference type="Proteomes" id="UP000053558"/>
    </source>
</evidence>
<dbReference type="Pfam" id="PF02548">
    <property type="entry name" value="Pantoate_transf"/>
    <property type="match status" value="1"/>
</dbReference>
<dbReference type="PANTHER" id="PTHR20881:SF0">
    <property type="entry name" value="3-METHYL-2-OXOBUTANOATE HYDROXYMETHYLTRANSFERASE"/>
    <property type="match status" value="1"/>
</dbReference>
<comment type="function">
    <text evidence="6">Catalyzes the reversible reaction in which hydroxymethyl group from 5,10-methylenetetrahydrofolate is transferred onto alpha-ketoisovalerate to form ketopantoate.</text>
</comment>
<evidence type="ECO:0000256" key="1">
    <source>
        <dbReference type="ARBA" id="ARBA00005033"/>
    </source>
</evidence>
<dbReference type="PIRSF" id="PIRSF000388">
    <property type="entry name" value="Pantoate_hydroxy_MeTrfase"/>
    <property type="match status" value="1"/>
</dbReference>
<dbReference type="InterPro" id="IPR040442">
    <property type="entry name" value="Pyrv_kinase-like_dom_sf"/>
</dbReference>
<keyword evidence="4 6" id="KW-0808">Transferase</keyword>
<dbReference type="NCBIfam" id="TIGR00222">
    <property type="entry name" value="panB"/>
    <property type="match status" value="1"/>
</dbReference>
<dbReference type="Gene3D" id="3.20.20.60">
    <property type="entry name" value="Phosphoenolpyruvate-binding domains"/>
    <property type="match status" value="1"/>
</dbReference>
<dbReference type="AlphaFoldDB" id="A0A5M3M8L5"/>
<evidence type="ECO:0000256" key="4">
    <source>
        <dbReference type="ARBA" id="ARBA00022679"/>
    </source>
</evidence>
<dbReference type="SUPFAM" id="SSF51621">
    <property type="entry name" value="Phosphoenolpyruvate/pyruvate domain"/>
    <property type="match status" value="1"/>
</dbReference>
<evidence type="ECO:0000256" key="5">
    <source>
        <dbReference type="ARBA" id="ARBA00049172"/>
    </source>
</evidence>
<accession>A0A5M3M8L5</accession>
<comment type="caution">
    <text evidence="7">The sequence shown here is derived from an EMBL/GenBank/DDBJ whole genome shotgun (WGS) entry which is preliminary data.</text>
</comment>
<dbReference type="PANTHER" id="PTHR20881">
    <property type="entry name" value="3-METHYL-2-OXOBUTANOATE HYDROXYMETHYLTRANSFERASE"/>
    <property type="match status" value="1"/>
</dbReference>
<dbReference type="OMA" id="MGMEDTN"/>
<evidence type="ECO:0000256" key="2">
    <source>
        <dbReference type="ARBA" id="ARBA00008676"/>
    </source>
</evidence>
<dbReference type="Proteomes" id="UP000053558">
    <property type="component" value="Unassembled WGS sequence"/>
</dbReference>
<dbReference type="GO" id="GO:0005739">
    <property type="term" value="C:mitochondrion"/>
    <property type="evidence" value="ECO:0007669"/>
    <property type="project" value="TreeGrafter"/>
</dbReference>
<dbReference type="GO" id="GO:0032259">
    <property type="term" value="P:methylation"/>
    <property type="evidence" value="ECO:0007669"/>
    <property type="project" value="UniProtKB-KW"/>
</dbReference>
<reference evidence="8" key="1">
    <citation type="journal article" date="2012" name="Science">
        <title>The Paleozoic origin of enzymatic lignin decomposition reconstructed from 31 fungal genomes.</title>
        <authorList>
            <person name="Floudas D."/>
            <person name="Binder M."/>
            <person name="Riley R."/>
            <person name="Barry K."/>
            <person name="Blanchette R.A."/>
            <person name="Henrissat B."/>
            <person name="Martinez A.T."/>
            <person name="Otillar R."/>
            <person name="Spatafora J.W."/>
            <person name="Yadav J.S."/>
            <person name="Aerts A."/>
            <person name="Benoit I."/>
            <person name="Boyd A."/>
            <person name="Carlson A."/>
            <person name="Copeland A."/>
            <person name="Coutinho P.M."/>
            <person name="de Vries R.P."/>
            <person name="Ferreira P."/>
            <person name="Findley K."/>
            <person name="Foster B."/>
            <person name="Gaskell J."/>
            <person name="Glotzer D."/>
            <person name="Gorecki P."/>
            <person name="Heitman J."/>
            <person name="Hesse C."/>
            <person name="Hori C."/>
            <person name="Igarashi K."/>
            <person name="Jurgens J.A."/>
            <person name="Kallen N."/>
            <person name="Kersten P."/>
            <person name="Kohler A."/>
            <person name="Kuees U."/>
            <person name="Kumar T.K.A."/>
            <person name="Kuo A."/>
            <person name="LaButti K."/>
            <person name="Larrondo L.F."/>
            <person name="Lindquist E."/>
            <person name="Ling A."/>
            <person name="Lombard V."/>
            <person name="Lucas S."/>
            <person name="Lundell T."/>
            <person name="Martin R."/>
            <person name="McLaughlin D.J."/>
            <person name="Morgenstern I."/>
            <person name="Morin E."/>
            <person name="Murat C."/>
            <person name="Nagy L.G."/>
            <person name="Nolan M."/>
            <person name="Ohm R.A."/>
            <person name="Patyshakuliyeva A."/>
            <person name="Rokas A."/>
            <person name="Ruiz-Duenas F.J."/>
            <person name="Sabat G."/>
            <person name="Salamov A."/>
            <person name="Samejima M."/>
            <person name="Schmutz J."/>
            <person name="Slot J.C."/>
            <person name="St John F."/>
            <person name="Stenlid J."/>
            <person name="Sun H."/>
            <person name="Sun S."/>
            <person name="Syed K."/>
            <person name="Tsang A."/>
            <person name="Wiebenga A."/>
            <person name="Young D."/>
            <person name="Pisabarro A."/>
            <person name="Eastwood D.C."/>
            <person name="Martin F."/>
            <person name="Cullen D."/>
            <person name="Grigoriev I.V."/>
            <person name="Hibbett D.S."/>
        </authorList>
    </citation>
    <scope>NUCLEOTIDE SEQUENCE [LARGE SCALE GENOMIC DNA]</scope>
    <source>
        <strain evidence="8">RWD-64-598 SS2</strain>
    </source>
</reference>
<dbReference type="RefSeq" id="XP_007774282.1">
    <property type="nucleotide sequence ID" value="XM_007776092.1"/>
</dbReference>
<dbReference type="EMBL" id="JH711588">
    <property type="protein sequence ID" value="EIW75578.1"/>
    <property type="molecule type" value="Genomic_DNA"/>
</dbReference>
<evidence type="ECO:0000256" key="6">
    <source>
        <dbReference type="RuleBase" id="RU362100"/>
    </source>
</evidence>
<proteinExistence type="inferred from homology"/>
<keyword evidence="8" id="KW-1185">Reference proteome</keyword>
<dbReference type="GO" id="GO:0015940">
    <property type="term" value="P:pantothenate biosynthetic process"/>
    <property type="evidence" value="ECO:0007669"/>
    <property type="project" value="UniProtKB-UniPathway"/>
</dbReference>
<dbReference type="InterPro" id="IPR003700">
    <property type="entry name" value="Pantoate_hydroxy_MeTrfase"/>
</dbReference>
<dbReference type="HAMAP" id="MF_00156">
    <property type="entry name" value="PanB"/>
    <property type="match status" value="1"/>
</dbReference>
<evidence type="ECO:0000256" key="3">
    <source>
        <dbReference type="ARBA" id="ARBA00012618"/>
    </source>
</evidence>
<dbReference type="UniPathway" id="UPA00028">
    <property type="reaction ID" value="UER00003"/>
</dbReference>
<comment type="pathway">
    <text evidence="1 6">Cofactor biosynthesis; (R)-pantothenate biosynthesis; (R)-pantoate from 3-methyl-2-oxobutanoate: step 1/2.</text>
</comment>
<dbReference type="OrthoDB" id="425211at2759"/>
<dbReference type="KEGG" id="cput:CONPUDRAFT_93346"/>
<dbReference type="GeneID" id="19211576"/>